<keyword evidence="2" id="KW-1185">Reference proteome</keyword>
<sequence>MKTITLHYSESIYEKLKNFLDTFSKEDLEVEDTSKFEKIKSQLQRDYDLYKQNPTDVLSVNEAEAEMDLFIKNNEN</sequence>
<evidence type="ECO:0000313" key="1">
    <source>
        <dbReference type="EMBL" id="SFI15194.1"/>
    </source>
</evidence>
<dbReference type="OrthoDB" id="9949245at2"/>
<accession>A0A1I3FVL5</accession>
<dbReference type="RefSeq" id="WP_090079617.1">
    <property type="nucleotide sequence ID" value="NZ_FOQT01000002.1"/>
</dbReference>
<reference evidence="1 2" key="1">
    <citation type="submission" date="2016-10" db="EMBL/GenBank/DDBJ databases">
        <authorList>
            <person name="de Groot N.N."/>
        </authorList>
    </citation>
    <scope>NUCLEOTIDE SEQUENCE [LARGE SCALE GENOMIC DNA]</scope>
    <source>
        <strain evidence="1 2">DSM 26000</strain>
    </source>
</reference>
<evidence type="ECO:0000313" key="2">
    <source>
        <dbReference type="Proteomes" id="UP000198931"/>
    </source>
</evidence>
<name>A0A1I3FVL5_9FLAO</name>
<dbReference type="EMBL" id="FOQT01000002">
    <property type="protein sequence ID" value="SFI15194.1"/>
    <property type="molecule type" value="Genomic_DNA"/>
</dbReference>
<protein>
    <submittedName>
        <fullName evidence="1">Uncharacterized protein</fullName>
    </submittedName>
</protein>
<dbReference type="STRING" id="1125876.SAMN05443292_1656"/>
<proteinExistence type="predicted"/>
<dbReference type="AlphaFoldDB" id="A0A1I3FVL5"/>
<gene>
    <name evidence="1" type="ORF">SAMN05443292_1656</name>
</gene>
<dbReference type="Proteomes" id="UP000198931">
    <property type="component" value="Unassembled WGS sequence"/>
</dbReference>
<organism evidence="1 2">
    <name type="scientific">Halpernia frigidisoli</name>
    <dbReference type="NCBI Taxonomy" id="1125876"/>
    <lineage>
        <taxon>Bacteria</taxon>
        <taxon>Pseudomonadati</taxon>
        <taxon>Bacteroidota</taxon>
        <taxon>Flavobacteriia</taxon>
        <taxon>Flavobacteriales</taxon>
        <taxon>Weeksellaceae</taxon>
        <taxon>Chryseobacterium group</taxon>
        <taxon>Halpernia</taxon>
    </lineage>
</organism>